<dbReference type="STRING" id="645991.Sgly_1153"/>
<dbReference type="EMBL" id="CP002547">
    <property type="protein sequence ID" value="ADY55474.1"/>
    <property type="molecule type" value="Genomic_DNA"/>
</dbReference>
<evidence type="ECO:0000313" key="2">
    <source>
        <dbReference type="EMBL" id="ADY55474.1"/>
    </source>
</evidence>
<evidence type="ECO:0000256" key="1">
    <source>
        <dbReference type="SAM" id="Phobius"/>
    </source>
</evidence>
<reference evidence="2 3" key="1">
    <citation type="journal article" date="2011" name="Stand. Genomic Sci.">
        <title>Complete genome sequence of Syntrophobotulus glycolicus type strain (FlGlyR).</title>
        <authorList>
            <person name="Han C."/>
            <person name="Mwirichia R."/>
            <person name="Chertkov O."/>
            <person name="Held B."/>
            <person name="Lapidus A."/>
            <person name="Nolan M."/>
            <person name="Lucas S."/>
            <person name="Hammon N."/>
            <person name="Deshpande S."/>
            <person name="Cheng J.F."/>
            <person name="Tapia R."/>
            <person name="Goodwin L."/>
            <person name="Pitluck S."/>
            <person name="Huntemann M."/>
            <person name="Liolios K."/>
            <person name="Ivanova N."/>
            <person name="Pagani I."/>
            <person name="Mavromatis K."/>
            <person name="Ovchinikova G."/>
            <person name="Pati A."/>
            <person name="Chen A."/>
            <person name="Palaniappan K."/>
            <person name="Land M."/>
            <person name="Hauser L."/>
            <person name="Brambilla E.M."/>
            <person name="Rohde M."/>
            <person name="Spring S."/>
            <person name="Sikorski J."/>
            <person name="Goker M."/>
            <person name="Woyke T."/>
            <person name="Bristow J."/>
            <person name="Eisen J.A."/>
            <person name="Markowitz V."/>
            <person name="Hugenholtz P."/>
            <person name="Kyrpides N.C."/>
            <person name="Klenk H.P."/>
            <person name="Detter J.C."/>
        </authorList>
    </citation>
    <scope>NUCLEOTIDE SEQUENCE [LARGE SCALE GENOMIC DNA]</scope>
    <source>
        <strain evidence="3">DSM 8271 / FlGlyR</strain>
    </source>
</reference>
<dbReference type="Proteomes" id="UP000007488">
    <property type="component" value="Chromosome"/>
</dbReference>
<proteinExistence type="predicted"/>
<gene>
    <name evidence="2" type="ordered locus">Sgly_1153</name>
</gene>
<feature type="transmembrane region" description="Helical" evidence="1">
    <location>
        <begin position="41"/>
        <end position="60"/>
    </location>
</feature>
<protein>
    <submittedName>
        <fullName evidence="2">Tripartite ATP-independent periplasmic transporter DctQ</fullName>
    </submittedName>
</protein>
<keyword evidence="3" id="KW-1185">Reference proteome</keyword>
<dbReference type="HOGENOM" id="CLU_2902693_0_0_9"/>
<keyword evidence="1" id="KW-1133">Transmembrane helix</keyword>
<keyword evidence="1" id="KW-0812">Transmembrane</keyword>
<dbReference type="KEGG" id="sgy:Sgly_1153"/>
<evidence type="ECO:0000313" key="3">
    <source>
        <dbReference type="Proteomes" id="UP000007488"/>
    </source>
</evidence>
<name>F0SUI1_SYNGF</name>
<keyword evidence="1" id="KW-0472">Membrane</keyword>
<sequence length="62" mass="7086">MRGFQLILAVVTMLMMFGMFGFNLWIDANFSKGLQLPQCYIPLNYITAGLVLLTVILIFVRK</sequence>
<dbReference type="AlphaFoldDB" id="F0SUI1"/>
<accession>F0SUI1</accession>
<organism evidence="2 3">
    <name type="scientific">Syntrophobotulus glycolicus (strain DSM 8271 / FlGlyR)</name>
    <dbReference type="NCBI Taxonomy" id="645991"/>
    <lineage>
        <taxon>Bacteria</taxon>
        <taxon>Bacillati</taxon>
        <taxon>Bacillota</taxon>
        <taxon>Clostridia</taxon>
        <taxon>Eubacteriales</taxon>
        <taxon>Desulfitobacteriaceae</taxon>
        <taxon>Syntrophobotulus</taxon>
    </lineage>
</organism>
<dbReference type="RefSeq" id="WP_013624344.1">
    <property type="nucleotide sequence ID" value="NC_015172.1"/>
</dbReference>
<feature type="transmembrane region" description="Helical" evidence="1">
    <location>
        <begin position="7"/>
        <end position="26"/>
    </location>
</feature>
<reference evidence="3" key="2">
    <citation type="submission" date="2011-02" db="EMBL/GenBank/DDBJ databases">
        <title>The complete genome of Syntrophobotulus glycolicus DSM 8271.</title>
        <authorList>
            <person name="Lucas S."/>
            <person name="Copeland A."/>
            <person name="Lapidus A."/>
            <person name="Bruce D."/>
            <person name="Goodwin L."/>
            <person name="Pitluck S."/>
            <person name="Kyrpides N."/>
            <person name="Mavromatis K."/>
            <person name="Pagani I."/>
            <person name="Ivanova N."/>
            <person name="Mikhailova N."/>
            <person name="Chertkov O."/>
            <person name="Held B."/>
            <person name="Detter J.C."/>
            <person name="Tapia R."/>
            <person name="Han C."/>
            <person name="Land M."/>
            <person name="Hauser L."/>
            <person name="Markowitz V."/>
            <person name="Cheng J.-F."/>
            <person name="Hugenholtz P."/>
            <person name="Woyke T."/>
            <person name="Wu D."/>
            <person name="Spring S."/>
            <person name="Schroeder M."/>
            <person name="Brambilla E."/>
            <person name="Klenk H.-P."/>
            <person name="Eisen J.A."/>
        </authorList>
    </citation>
    <scope>NUCLEOTIDE SEQUENCE [LARGE SCALE GENOMIC DNA]</scope>
    <source>
        <strain evidence="3">DSM 8271 / FlGlyR</strain>
    </source>
</reference>